<feature type="transmembrane region" description="Helical" evidence="1">
    <location>
        <begin position="12"/>
        <end position="32"/>
    </location>
</feature>
<proteinExistence type="predicted"/>
<dbReference type="EMBL" id="JAVREQ010000015">
    <property type="protein sequence ID" value="MDT0380511.1"/>
    <property type="molecule type" value="Genomic_DNA"/>
</dbReference>
<keyword evidence="1" id="KW-1133">Transmembrane helix</keyword>
<evidence type="ECO:0000313" key="2">
    <source>
        <dbReference type="EMBL" id="MDT0380511.1"/>
    </source>
</evidence>
<reference evidence="3" key="1">
    <citation type="submission" date="2023-07" db="EMBL/GenBank/DDBJ databases">
        <title>30 novel species of actinomycetes from the DSMZ collection.</title>
        <authorList>
            <person name="Nouioui I."/>
        </authorList>
    </citation>
    <scope>NUCLEOTIDE SEQUENCE [LARGE SCALE GENOMIC DNA]</scope>
    <source>
        <strain evidence="3">DSM 42041</strain>
    </source>
</reference>
<keyword evidence="3" id="KW-1185">Reference proteome</keyword>
<feature type="transmembrane region" description="Helical" evidence="1">
    <location>
        <begin position="38"/>
        <end position="60"/>
    </location>
</feature>
<name>A0ABU2NV62_9ACTN</name>
<evidence type="ECO:0008006" key="4">
    <source>
        <dbReference type="Google" id="ProtNLM"/>
    </source>
</evidence>
<evidence type="ECO:0000256" key="1">
    <source>
        <dbReference type="SAM" id="Phobius"/>
    </source>
</evidence>
<accession>A0ABU2NV62</accession>
<dbReference type="Proteomes" id="UP001183414">
    <property type="component" value="Unassembled WGS sequence"/>
</dbReference>
<dbReference type="RefSeq" id="WP_311674263.1">
    <property type="nucleotide sequence ID" value="NZ_JAVREQ010000015.1"/>
</dbReference>
<comment type="caution">
    <text evidence="2">The sequence shown here is derived from an EMBL/GenBank/DDBJ whole genome shotgun (WGS) entry which is preliminary data.</text>
</comment>
<gene>
    <name evidence="2" type="ORF">RM572_17295</name>
</gene>
<protein>
    <recommendedName>
        <fullName evidence="4">DUF3188 domain-containing protein</fullName>
    </recommendedName>
</protein>
<evidence type="ECO:0000313" key="3">
    <source>
        <dbReference type="Proteomes" id="UP001183414"/>
    </source>
</evidence>
<keyword evidence="1" id="KW-0472">Membrane</keyword>
<sequence length="77" mass="8249">MTRHRFEPARLAMGLLLCGAAVVYLLDGLGVIDVHPAPLALMVPATLMLGAVLAVTTVLLRHARTRRRRRAGAPAPD</sequence>
<organism evidence="2 3">
    <name type="scientific">Streptomyces hazeniae</name>
    <dbReference type="NCBI Taxonomy" id="3075538"/>
    <lineage>
        <taxon>Bacteria</taxon>
        <taxon>Bacillati</taxon>
        <taxon>Actinomycetota</taxon>
        <taxon>Actinomycetes</taxon>
        <taxon>Kitasatosporales</taxon>
        <taxon>Streptomycetaceae</taxon>
        <taxon>Streptomyces</taxon>
    </lineage>
</organism>
<keyword evidence="1" id="KW-0812">Transmembrane</keyword>